<protein>
    <submittedName>
        <fullName evidence="2">Uncharacterized protein</fullName>
    </submittedName>
</protein>
<evidence type="ECO:0000313" key="2">
    <source>
        <dbReference type="EMBL" id="KJP85600.1"/>
    </source>
</evidence>
<dbReference type="InterPro" id="IPR006721">
    <property type="entry name" value="ATP_synth_F1_esu_mt"/>
</dbReference>
<accession>A0A0D9QEZ8</accession>
<dbReference type="GO" id="GO:0005743">
    <property type="term" value="C:mitochondrial inner membrane"/>
    <property type="evidence" value="ECO:0007669"/>
    <property type="project" value="InterPro"/>
</dbReference>
<dbReference type="OMA" id="YTNEMAV"/>
<dbReference type="Gene3D" id="1.10.1620.20">
    <property type="entry name" value="ATP synthase, F1 complex, epsilon subunit superfamily, mitochondrial"/>
    <property type="match status" value="1"/>
</dbReference>
<dbReference type="InterPro" id="IPR036742">
    <property type="entry name" value="ATP_synth_F1_esu_sf_mt"/>
</dbReference>
<dbReference type="GO" id="GO:0045259">
    <property type="term" value="C:proton-transporting ATP synthase complex"/>
    <property type="evidence" value="ECO:0007669"/>
    <property type="project" value="InterPro"/>
</dbReference>
<dbReference type="GO" id="GO:0046933">
    <property type="term" value="F:proton-transporting ATP synthase activity, rotational mechanism"/>
    <property type="evidence" value="ECO:0007669"/>
    <property type="project" value="InterPro"/>
</dbReference>
<evidence type="ECO:0000313" key="3">
    <source>
        <dbReference type="Proteomes" id="UP000054561"/>
    </source>
</evidence>
<dbReference type="AlphaFoldDB" id="A0A0D9QEZ8"/>
<evidence type="ECO:0000256" key="1">
    <source>
        <dbReference type="ARBA" id="ARBA00009502"/>
    </source>
</evidence>
<gene>
    <name evidence="2" type="ORF">AK88_04767</name>
</gene>
<dbReference type="EMBL" id="KQ001718">
    <property type="protein sequence ID" value="KJP85600.1"/>
    <property type="molecule type" value="Genomic_DNA"/>
</dbReference>
<dbReference type="SUPFAM" id="SSF48690">
    <property type="entry name" value="Epsilon subunit of mitochondrial F1F0-ATP synthase"/>
    <property type="match status" value="1"/>
</dbReference>
<keyword evidence="3" id="KW-1185">Reference proteome</keyword>
<proteinExistence type="inferred from homology"/>
<name>A0A0D9QEZ8_PLAFR</name>
<reference evidence="2 3" key="1">
    <citation type="submission" date="2014-03" db="EMBL/GenBank/DDBJ databases">
        <title>The Genome Sequence of Plasmodium fragile nilgiri.</title>
        <authorList>
            <consortium name="The Broad Institute Genomics Platform"/>
            <consortium name="The Broad Institute Genome Sequencing Center for Infectious Disease"/>
            <person name="Neafsey D."/>
            <person name="Duraisingh M."/>
            <person name="Young S.K."/>
            <person name="Zeng Q."/>
            <person name="Gargeya S."/>
            <person name="Abouelleil A."/>
            <person name="Alvarado L."/>
            <person name="Chapman S.B."/>
            <person name="Gainer-Dewar J."/>
            <person name="Goldberg J."/>
            <person name="Griggs A."/>
            <person name="Gujja S."/>
            <person name="Hansen M."/>
            <person name="Howarth C."/>
            <person name="Imamovic A."/>
            <person name="Larimer J."/>
            <person name="Pearson M."/>
            <person name="Poon T.W."/>
            <person name="Priest M."/>
            <person name="Roberts A."/>
            <person name="Saif S."/>
            <person name="Shea T."/>
            <person name="Sykes S."/>
            <person name="Wortman J."/>
            <person name="Nusbaum C."/>
            <person name="Birren B."/>
        </authorList>
    </citation>
    <scope>NUCLEOTIDE SEQUENCE [LARGE SCALE GENOMIC DNA]</scope>
    <source>
        <strain evidence="3">nilgiri</strain>
    </source>
</reference>
<organism evidence="2 3">
    <name type="scientific">Plasmodium fragile</name>
    <dbReference type="NCBI Taxonomy" id="5857"/>
    <lineage>
        <taxon>Eukaryota</taxon>
        <taxon>Sar</taxon>
        <taxon>Alveolata</taxon>
        <taxon>Apicomplexa</taxon>
        <taxon>Aconoidasida</taxon>
        <taxon>Haemosporida</taxon>
        <taxon>Plasmodiidae</taxon>
        <taxon>Plasmodium</taxon>
        <taxon>Plasmodium (Plasmodium)</taxon>
    </lineage>
</organism>
<comment type="similarity">
    <text evidence="1">Belongs to the eukaryotic ATPase epsilon family.</text>
</comment>
<dbReference type="VEuPathDB" id="PlasmoDB:AK88_04767"/>
<dbReference type="GeneID" id="24270081"/>
<sequence>MADILRKCLKDPYSDIALERSKMHLRETIYKDGKPISQELHEEFQKAFKSLGNSKE</sequence>
<dbReference type="Proteomes" id="UP000054561">
    <property type="component" value="Unassembled WGS sequence"/>
</dbReference>
<dbReference type="RefSeq" id="XP_012337798.1">
    <property type="nucleotide sequence ID" value="XM_012482375.1"/>
</dbReference>
<dbReference type="OrthoDB" id="269124at2759"/>
<dbReference type="Pfam" id="PF04627">
    <property type="entry name" value="ATP-synt_Eps"/>
    <property type="match status" value="1"/>
</dbReference>